<sequence>MGVSLPCTPMLIMANNVNECQQEDACGGGQCINSVGSYMCFCTPPMILNHDTMRCQFTPTVSEPAEQHDIYQDICWQSVTQDFTCTRPMAEKKTTYTECCCLYGEAWGMECALCPMKNSANHPKLSVLSPVSAAGTLPHFHLALAVWHCTALFKEPNRCSVSHPESQQD</sequence>
<dbReference type="SUPFAM" id="SSF57581">
    <property type="entry name" value="TB module/8-cys domain"/>
    <property type="match status" value="1"/>
</dbReference>
<dbReference type="CDD" id="cd00054">
    <property type="entry name" value="EGF_CA"/>
    <property type="match status" value="1"/>
</dbReference>
<dbReference type="InterPro" id="IPR000742">
    <property type="entry name" value="EGF"/>
</dbReference>
<dbReference type="Proteomes" id="UP000824540">
    <property type="component" value="Unassembled WGS sequence"/>
</dbReference>
<dbReference type="PROSITE" id="PS00010">
    <property type="entry name" value="ASX_HYDROXYL"/>
    <property type="match status" value="1"/>
</dbReference>
<reference evidence="6" key="1">
    <citation type="thesis" date="2021" institute="BYU ScholarsArchive" country="Provo, UT, USA">
        <title>Applications of and Algorithms for Genome Assembly and Genomic Analyses with an Emphasis on Marine Teleosts.</title>
        <authorList>
            <person name="Pickett B.D."/>
        </authorList>
    </citation>
    <scope>NUCLEOTIDE SEQUENCE</scope>
    <source>
        <strain evidence="6">HI-2016</strain>
    </source>
</reference>
<evidence type="ECO:0000256" key="4">
    <source>
        <dbReference type="ARBA" id="ARBA00023180"/>
    </source>
</evidence>
<dbReference type="Gene3D" id="3.90.290.10">
    <property type="entry name" value="TGF-beta binding (TB) domain"/>
    <property type="match status" value="1"/>
</dbReference>
<gene>
    <name evidence="6" type="ORF">JZ751_011276</name>
</gene>
<keyword evidence="1" id="KW-0732">Signal</keyword>
<feature type="domain" description="TB" evidence="5">
    <location>
        <begin position="73"/>
        <end position="120"/>
    </location>
</feature>
<evidence type="ECO:0000259" key="5">
    <source>
        <dbReference type="PROSITE" id="PS51364"/>
    </source>
</evidence>
<evidence type="ECO:0000313" key="6">
    <source>
        <dbReference type="EMBL" id="KAG9344604.1"/>
    </source>
</evidence>
<dbReference type="InterPro" id="IPR017878">
    <property type="entry name" value="TB_dom"/>
</dbReference>
<dbReference type="PROSITE" id="PS51364">
    <property type="entry name" value="TB"/>
    <property type="match status" value="1"/>
</dbReference>
<keyword evidence="7" id="KW-1185">Reference proteome</keyword>
<organism evidence="6 7">
    <name type="scientific">Albula glossodonta</name>
    <name type="common">roundjaw bonefish</name>
    <dbReference type="NCBI Taxonomy" id="121402"/>
    <lineage>
        <taxon>Eukaryota</taxon>
        <taxon>Metazoa</taxon>
        <taxon>Chordata</taxon>
        <taxon>Craniata</taxon>
        <taxon>Vertebrata</taxon>
        <taxon>Euteleostomi</taxon>
        <taxon>Actinopterygii</taxon>
        <taxon>Neopterygii</taxon>
        <taxon>Teleostei</taxon>
        <taxon>Albuliformes</taxon>
        <taxon>Albulidae</taxon>
        <taxon>Albula</taxon>
    </lineage>
</organism>
<comment type="caution">
    <text evidence="6">The sequence shown here is derived from an EMBL/GenBank/DDBJ whole genome shotgun (WGS) entry which is preliminary data.</text>
</comment>
<dbReference type="AlphaFoldDB" id="A0A8T2NWT6"/>
<keyword evidence="4" id="KW-0325">Glycoprotein</keyword>
<dbReference type="PROSITE" id="PS01187">
    <property type="entry name" value="EGF_CA"/>
    <property type="match status" value="1"/>
</dbReference>
<evidence type="ECO:0000256" key="1">
    <source>
        <dbReference type="ARBA" id="ARBA00022729"/>
    </source>
</evidence>
<dbReference type="InterPro" id="IPR000152">
    <property type="entry name" value="EGF-type_Asp/Asn_hydroxyl_site"/>
</dbReference>
<dbReference type="GO" id="GO:0005509">
    <property type="term" value="F:calcium ion binding"/>
    <property type="evidence" value="ECO:0007669"/>
    <property type="project" value="InterPro"/>
</dbReference>
<dbReference type="SMART" id="SM00181">
    <property type="entry name" value="EGF"/>
    <property type="match status" value="1"/>
</dbReference>
<evidence type="ECO:0000313" key="7">
    <source>
        <dbReference type="Proteomes" id="UP000824540"/>
    </source>
</evidence>
<evidence type="ECO:0000256" key="2">
    <source>
        <dbReference type="ARBA" id="ARBA00022737"/>
    </source>
</evidence>
<name>A0A8T2NWT6_9TELE</name>
<dbReference type="InterPro" id="IPR036773">
    <property type="entry name" value="TB_dom_sf"/>
</dbReference>
<keyword evidence="3" id="KW-1015">Disulfide bond</keyword>
<dbReference type="SUPFAM" id="SSF57196">
    <property type="entry name" value="EGF/Laminin"/>
    <property type="match status" value="1"/>
</dbReference>
<accession>A0A8T2NWT6</accession>
<dbReference type="InterPro" id="IPR018097">
    <property type="entry name" value="EGF_Ca-bd_CS"/>
</dbReference>
<dbReference type="Gene3D" id="2.10.25.10">
    <property type="entry name" value="Laminin"/>
    <property type="match status" value="1"/>
</dbReference>
<dbReference type="InterPro" id="IPR001881">
    <property type="entry name" value="EGF-like_Ca-bd_dom"/>
</dbReference>
<dbReference type="EMBL" id="JAFBMS010000020">
    <property type="protein sequence ID" value="KAG9344604.1"/>
    <property type="molecule type" value="Genomic_DNA"/>
</dbReference>
<evidence type="ECO:0000256" key="3">
    <source>
        <dbReference type="ARBA" id="ARBA00023157"/>
    </source>
</evidence>
<dbReference type="FunFam" id="2.10.25.10:FF:000115">
    <property type="entry name" value="latent-transforming growth factor beta-binding protein 4 isoform X2"/>
    <property type="match status" value="1"/>
</dbReference>
<proteinExistence type="predicted"/>
<dbReference type="SMART" id="SM00179">
    <property type="entry name" value="EGF_CA"/>
    <property type="match status" value="1"/>
</dbReference>
<dbReference type="Pfam" id="PF00683">
    <property type="entry name" value="TB"/>
    <property type="match status" value="1"/>
</dbReference>
<dbReference type="OrthoDB" id="4062651at2759"/>
<keyword evidence="2" id="KW-0677">Repeat</keyword>
<protein>
    <recommendedName>
        <fullName evidence="5">TB domain-containing protein</fullName>
    </recommendedName>
</protein>